<evidence type="ECO:0000313" key="5">
    <source>
        <dbReference type="Proteomes" id="UP000317371"/>
    </source>
</evidence>
<dbReference type="Pfam" id="PF13193">
    <property type="entry name" value="AMP-binding_C"/>
    <property type="match status" value="1"/>
</dbReference>
<comment type="similarity">
    <text evidence="1">Belongs to the ATP-dependent AMP-binding enzyme family.</text>
</comment>
<dbReference type="AlphaFoldDB" id="A0A540VIC2"/>
<dbReference type="RefSeq" id="WP_141610116.1">
    <property type="nucleotide sequence ID" value="NZ_VIGC02000011.1"/>
</dbReference>
<dbReference type="Gene3D" id="3.30.300.30">
    <property type="match status" value="1"/>
</dbReference>
<dbReference type="InterPro" id="IPR000873">
    <property type="entry name" value="AMP-dep_synth/lig_dom"/>
</dbReference>
<dbReference type="GO" id="GO:0006631">
    <property type="term" value="P:fatty acid metabolic process"/>
    <property type="evidence" value="ECO:0007669"/>
    <property type="project" value="TreeGrafter"/>
</dbReference>
<dbReference type="InterPro" id="IPR025110">
    <property type="entry name" value="AMP-bd_C"/>
</dbReference>
<evidence type="ECO:0000313" key="4">
    <source>
        <dbReference type="EMBL" id="TQE95893.1"/>
    </source>
</evidence>
<dbReference type="GO" id="GO:0031956">
    <property type="term" value="F:medium-chain fatty acid-CoA ligase activity"/>
    <property type="evidence" value="ECO:0007669"/>
    <property type="project" value="TreeGrafter"/>
</dbReference>
<gene>
    <name evidence="4" type="ORF">FKZ61_10690</name>
</gene>
<dbReference type="PANTHER" id="PTHR43201:SF8">
    <property type="entry name" value="ACYL-COA SYNTHETASE FAMILY MEMBER 3"/>
    <property type="match status" value="1"/>
</dbReference>
<evidence type="ECO:0000259" key="3">
    <source>
        <dbReference type="Pfam" id="PF13193"/>
    </source>
</evidence>
<accession>A0A540VIC2</accession>
<reference evidence="4 5" key="1">
    <citation type="submission" date="2019-06" db="EMBL/GenBank/DDBJ databases">
        <title>Genome sequence of Litorilinea aerophila BAA-2444.</title>
        <authorList>
            <person name="Maclea K.S."/>
            <person name="Maurais E.G."/>
            <person name="Iannazzi L.C."/>
        </authorList>
    </citation>
    <scope>NUCLEOTIDE SEQUENCE [LARGE SCALE GENOMIC DNA]</scope>
    <source>
        <strain evidence="4 5">ATCC BAA-2444</strain>
    </source>
</reference>
<proteinExistence type="inferred from homology"/>
<comment type="caution">
    <text evidence="4">The sequence shown here is derived from an EMBL/GenBank/DDBJ whole genome shotgun (WGS) entry which is preliminary data.</text>
</comment>
<dbReference type="Pfam" id="PF00501">
    <property type="entry name" value="AMP-binding"/>
    <property type="match status" value="1"/>
</dbReference>
<dbReference type="Proteomes" id="UP000317371">
    <property type="component" value="Unassembled WGS sequence"/>
</dbReference>
<feature type="domain" description="AMP-dependent synthetase/ligase" evidence="2">
    <location>
        <begin position="22"/>
        <end position="365"/>
    </location>
</feature>
<dbReference type="SUPFAM" id="SSF56801">
    <property type="entry name" value="Acetyl-CoA synthetase-like"/>
    <property type="match status" value="1"/>
</dbReference>
<dbReference type="PROSITE" id="PS00455">
    <property type="entry name" value="AMP_BINDING"/>
    <property type="match status" value="1"/>
</dbReference>
<dbReference type="EMBL" id="VIGC01000011">
    <property type="protein sequence ID" value="TQE95893.1"/>
    <property type="molecule type" value="Genomic_DNA"/>
</dbReference>
<dbReference type="InParanoid" id="A0A540VIC2"/>
<dbReference type="OrthoDB" id="9781737at2"/>
<evidence type="ECO:0000256" key="1">
    <source>
        <dbReference type="ARBA" id="ARBA00006432"/>
    </source>
</evidence>
<organism evidence="4 5">
    <name type="scientific">Litorilinea aerophila</name>
    <dbReference type="NCBI Taxonomy" id="1204385"/>
    <lineage>
        <taxon>Bacteria</taxon>
        <taxon>Bacillati</taxon>
        <taxon>Chloroflexota</taxon>
        <taxon>Caldilineae</taxon>
        <taxon>Caldilineales</taxon>
        <taxon>Caldilineaceae</taxon>
        <taxon>Litorilinea</taxon>
    </lineage>
</organism>
<feature type="domain" description="AMP-binding enzyme C-terminal" evidence="3">
    <location>
        <begin position="421"/>
        <end position="494"/>
    </location>
</feature>
<sequence length="504" mass="55655">MNLHDLFAIARHRASHHVAIETRSPGLPGHRLSYEELFAQADRLAAGLQRWGLGKGDRVAFYVGSRPELVIAYLAVIRLGAIVVPMNLRYRRLEIGHILSDCRPRLLITERDYLPILEEVPPSQRTSLEATLLLEDFPGWSAPVDSLDAPTVEGDDLALIMYTSGTTGRSKGAMLSHNNVMATVTGLLSAWGWQAEDRLLLCLPLFHVHGLIVGLHCALAAGATILLHAHFDAAAVLDDLLHANPTLFFAVPTIYVRLLQEMERHPDPLDFSHMRLFCSGSAPLPPEVFVAFQDRTGHAILERYGMTETGMNLSNPYAGPRRPGTVGTPLPGVSIRIVDANLQDVAPGQEGELLVRGSNVFQGYWQDPEKTAASFCQDAQGREWFRTGDLARQDPDHGYVTLLGRRHELIISGGFNIYPREIEELLTTYPGLAEAAVVGEPHPEWGEVPVAYIVCTGEINEAELVAFCKGQLAGYKVPRRFYRVSTLPRNAMGKLQKHLLPRAD</sequence>
<dbReference type="PANTHER" id="PTHR43201">
    <property type="entry name" value="ACYL-COA SYNTHETASE"/>
    <property type="match status" value="1"/>
</dbReference>
<dbReference type="CDD" id="cd05941">
    <property type="entry name" value="MCS"/>
    <property type="match status" value="1"/>
</dbReference>
<evidence type="ECO:0000259" key="2">
    <source>
        <dbReference type="Pfam" id="PF00501"/>
    </source>
</evidence>
<dbReference type="InterPro" id="IPR045851">
    <property type="entry name" value="AMP-bd_C_sf"/>
</dbReference>
<keyword evidence="5" id="KW-1185">Reference proteome</keyword>
<dbReference type="InterPro" id="IPR020845">
    <property type="entry name" value="AMP-binding_CS"/>
</dbReference>
<dbReference type="InterPro" id="IPR042099">
    <property type="entry name" value="ANL_N_sf"/>
</dbReference>
<protein>
    <submittedName>
        <fullName evidence="4">AMP-binding protein</fullName>
    </submittedName>
</protein>
<dbReference type="Gene3D" id="3.40.50.12780">
    <property type="entry name" value="N-terminal domain of ligase-like"/>
    <property type="match status" value="1"/>
</dbReference>
<name>A0A540VIC2_9CHLR</name>